<name>A0A149QJP4_9PROT</name>
<dbReference type="EMBL" id="LHZA01000119">
    <property type="protein sequence ID" value="KXU97518.1"/>
    <property type="molecule type" value="Genomic_DNA"/>
</dbReference>
<evidence type="ECO:0000313" key="2">
    <source>
        <dbReference type="Proteomes" id="UP000075473"/>
    </source>
</evidence>
<accession>A0A149QJP4</accession>
<organism evidence="1 2">
    <name type="scientific">Acetobacter cerevisiae</name>
    <dbReference type="NCBI Taxonomy" id="178900"/>
    <lineage>
        <taxon>Bacteria</taxon>
        <taxon>Pseudomonadati</taxon>
        <taxon>Pseudomonadota</taxon>
        <taxon>Alphaproteobacteria</taxon>
        <taxon>Acetobacterales</taxon>
        <taxon>Acetobacteraceae</taxon>
        <taxon>Acetobacter</taxon>
    </lineage>
</organism>
<protein>
    <submittedName>
        <fullName evidence="1">Uncharacterized protein</fullName>
    </submittedName>
</protein>
<proteinExistence type="predicted"/>
<comment type="caution">
    <text evidence="1">The sequence shown here is derived from an EMBL/GenBank/DDBJ whole genome shotgun (WGS) entry which is preliminary data.</text>
</comment>
<sequence>MLPFTFRGTLSNRARNKTFCSEVLKVALLIQTRDYHSSDYLGQRLAEDFRLRASLKGLSPVGN</sequence>
<evidence type="ECO:0000313" key="1">
    <source>
        <dbReference type="EMBL" id="KXU97518.1"/>
    </source>
</evidence>
<reference evidence="1 2" key="1">
    <citation type="submission" date="2015-06" db="EMBL/GenBank/DDBJ databases">
        <title>Improved classification and identification of acetic acid bacteria using matrix-assisted laser desorption/ionization time-of-flight mass spectrometry; Gluconobacter nephelii and Gluconobacter uchimurae are later heterotypic synonyms of Gluconobacter japonicus and Gluconobacter oxydans, respectively.</title>
        <authorList>
            <person name="Li L."/>
            <person name="Cleenwerck I."/>
            <person name="De Vuyst L."/>
            <person name="Vandamme P."/>
        </authorList>
    </citation>
    <scope>NUCLEOTIDE SEQUENCE [LARGE SCALE GENOMIC DNA]</scope>
    <source>
        <strain evidence="1 2">LMG 1625</strain>
    </source>
</reference>
<dbReference type="PATRIC" id="fig|178900.5.peg.2620"/>
<dbReference type="AlphaFoldDB" id="A0A149QJP4"/>
<dbReference type="Proteomes" id="UP000075473">
    <property type="component" value="Unassembled WGS sequence"/>
</dbReference>
<gene>
    <name evidence="1" type="ORF">AD928_03680</name>
</gene>